<name>A0A1I0X7F6_9RHOB</name>
<evidence type="ECO:0000256" key="3">
    <source>
        <dbReference type="ARBA" id="ARBA00022764"/>
    </source>
</evidence>
<dbReference type="PANTHER" id="PTHR33376:SF5">
    <property type="entry name" value="EXTRACYTOPLASMIC SOLUTE RECEPTOR PROTEIN"/>
    <property type="match status" value="1"/>
</dbReference>
<feature type="binding site" evidence="5">
    <location>
        <position position="241"/>
    </location>
    <ligand>
        <name>substrate</name>
    </ligand>
</feature>
<dbReference type="Pfam" id="PF03480">
    <property type="entry name" value="DctP"/>
    <property type="match status" value="1"/>
</dbReference>
<evidence type="ECO:0000256" key="2">
    <source>
        <dbReference type="ARBA" id="ARBA00022729"/>
    </source>
</evidence>
<dbReference type="Gene3D" id="3.40.190.10">
    <property type="entry name" value="Periplasmic binding protein-like II"/>
    <property type="match status" value="1"/>
</dbReference>
<protein>
    <submittedName>
        <fullName evidence="7">Tat (Twin-arginine translocation) pathway signal sequence</fullName>
    </submittedName>
</protein>
<dbReference type="GO" id="GO:0042597">
    <property type="term" value="C:periplasmic space"/>
    <property type="evidence" value="ECO:0007669"/>
    <property type="project" value="UniProtKB-SubCell"/>
</dbReference>
<feature type="binding site" evidence="5">
    <location>
        <position position="215"/>
    </location>
    <ligand>
        <name>substrate</name>
    </ligand>
</feature>
<dbReference type="PANTHER" id="PTHR33376">
    <property type="match status" value="1"/>
</dbReference>
<evidence type="ECO:0000313" key="8">
    <source>
        <dbReference type="Proteomes" id="UP000198796"/>
    </source>
</evidence>
<reference evidence="7 8" key="1">
    <citation type="submission" date="2016-10" db="EMBL/GenBank/DDBJ databases">
        <authorList>
            <person name="de Groot N.N."/>
        </authorList>
    </citation>
    <scope>NUCLEOTIDE SEQUENCE [LARGE SCALE GENOMIC DNA]</scope>
    <source>
        <strain evidence="7 8">DSM 29316</strain>
    </source>
</reference>
<dbReference type="InterPro" id="IPR026289">
    <property type="entry name" value="SBP_TakP-like"/>
</dbReference>
<dbReference type="NCBIfam" id="NF037995">
    <property type="entry name" value="TRAP_S1"/>
    <property type="match status" value="1"/>
</dbReference>
<dbReference type="InterPro" id="IPR006311">
    <property type="entry name" value="TAT_signal"/>
</dbReference>
<sequence>MDRRKFMTTAGIGAGAAALAAPGIARAQTYKWKMTTAFPPGQPFYSTGPGSLTDFADRVREMSGGALDIQVYHGGELVPAFEGFDAVRQGIVEMNGWVSYFGSGKVPAAQFFGAVPFGMSTQGQNAWFYVGDGIDLWNETYEPLGVVAMPVGATGVQMTGWFNKEINSIEDMKGLRMRIPGLAARAYARVGVEVKLLPGGEIFPALERGVIDAAEWVGPAQDKILGLNTAAKYYYTTGWHEPTTVTELSINKAKWDSLGGELQAIVTNAAAACNVISHSWAEANNAKALKEFAESGTELRTLPDDVVAALRTEMGPVYEELASEDAQFKKVMDNYFAFKAEHDIWAAASEEVWHSQLRDA</sequence>
<evidence type="ECO:0000256" key="5">
    <source>
        <dbReference type="PIRSR" id="PIRSR039026-2"/>
    </source>
</evidence>
<evidence type="ECO:0000256" key="6">
    <source>
        <dbReference type="SAM" id="SignalP"/>
    </source>
</evidence>
<dbReference type="PIRSF" id="PIRSF039026">
    <property type="entry name" value="SiaP"/>
    <property type="match status" value="1"/>
</dbReference>
<dbReference type="SUPFAM" id="SSF53850">
    <property type="entry name" value="Periplasmic binding protein-like II"/>
    <property type="match status" value="1"/>
</dbReference>
<comment type="subcellular location">
    <subcellularLocation>
        <location evidence="1">Periplasm</location>
    </subcellularLocation>
</comment>
<dbReference type="GO" id="GO:0055085">
    <property type="term" value="P:transmembrane transport"/>
    <property type="evidence" value="ECO:0007669"/>
    <property type="project" value="InterPro"/>
</dbReference>
<dbReference type="CDD" id="cd13604">
    <property type="entry name" value="PBP2_TRAP_ketoacid_lactate_like"/>
    <property type="match status" value="1"/>
</dbReference>
<evidence type="ECO:0000256" key="1">
    <source>
        <dbReference type="ARBA" id="ARBA00004418"/>
    </source>
</evidence>
<evidence type="ECO:0000313" key="7">
    <source>
        <dbReference type="EMBL" id="SFA95943.1"/>
    </source>
</evidence>
<feature type="binding site" evidence="4">
    <location>
        <position position="157"/>
    </location>
    <ligand>
        <name>substrate</name>
    </ligand>
</feature>
<feature type="chain" id="PRO_5011531925" evidence="6">
    <location>
        <begin position="28"/>
        <end position="360"/>
    </location>
</feature>
<dbReference type="STRING" id="871651.SAMN05421688_1873"/>
<feature type="binding site" evidence="4">
    <location>
        <position position="178"/>
    </location>
    <ligand>
        <name>substrate</name>
    </ligand>
</feature>
<dbReference type="AlphaFoldDB" id="A0A1I0X7F6"/>
<gene>
    <name evidence="7" type="ORF">SAMN05421688_1873</name>
</gene>
<evidence type="ECO:0000256" key="4">
    <source>
        <dbReference type="PIRSR" id="PIRSR039026-1"/>
    </source>
</evidence>
<keyword evidence="5" id="KW-0479">Metal-binding</keyword>
<dbReference type="GO" id="GO:0046872">
    <property type="term" value="F:metal ion binding"/>
    <property type="evidence" value="ECO:0007669"/>
    <property type="project" value="UniProtKB-KW"/>
</dbReference>
<dbReference type="NCBIfam" id="TIGR01409">
    <property type="entry name" value="TAT_signal_seq"/>
    <property type="match status" value="1"/>
</dbReference>
<dbReference type="InterPro" id="IPR038404">
    <property type="entry name" value="TRAP_DctP_sf"/>
</dbReference>
<dbReference type="EMBL" id="FOJU01000003">
    <property type="protein sequence ID" value="SFA95943.1"/>
    <property type="molecule type" value="Genomic_DNA"/>
</dbReference>
<feature type="signal peptide" evidence="6">
    <location>
        <begin position="1"/>
        <end position="27"/>
    </location>
</feature>
<organism evidence="7 8">
    <name type="scientific">Poseidonocella pacifica</name>
    <dbReference type="NCBI Taxonomy" id="871651"/>
    <lineage>
        <taxon>Bacteria</taxon>
        <taxon>Pseudomonadati</taxon>
        <taxon>Pseudomonadota</taxon>
        <taxon>Alphaproteobacteria</taxon>
        <taxon>Rhodobacterales</taxon>
        <taxon>Roseobacteraceae</taxon>
        <taxon>Poseidonocella</taxon>
    </lineage>
</organism>
<keyword evidence="3" id="KW-0574">Periplasm</keyword>
<dbReference type="PROSITE" id="PS51318">
    <property type="entry name" value="TAT"/>
    <property type="match status" value="1"/>
</dbReference>
<dbReference type="RefSeq" id="WP_092063624.1">
    <property type="nucleotide sequence ID" value="NZ_FOJU01000003.1"/>
</dbReference>
<accession>A0A1I0X7F6</accession>
<dbReference type="Proteomes" id="UP000198796">
    <property type="component" value="Unassembled WGS sequence"/>
</dbReference>
<dbReference type="Gene3D" id="3.40.190.170">
    <property type="entry name" value="Bacterial extracellular solute-binding protein, family 7"/>
    <property type="match status" value="1"/>
</dbReference>
<keyword evidence="2 6" id="KW-0732">Signal</keyword>
<feature type="binding site" evidence="5">
    <location>
        <position position="216"/>
    </location>
    <ligand>
        <name>Na(+)</name>
        <dbReference type="ChEBI" id="CHEBI:29101"/>
    </ligand>
</feature>
<dbReference type="GO" id="GO:0031317">
    <property type="term" value="C:tripartite ATP-independent periplasmic transporter complex"/>
    <property type="evidence" value="ECO:0007669"/>
    <property type="project" value="InterPro"/>
</dbReference>
<proteinExistence type="predicted"/>
<dbReference type="InterPro" id="IPR019546">
    <property type="entry name" value="TAT_signal_bac_arc"/>
</dbReference>
<keyword evidence="8" id="KW-1185">Reference proteome</keyword>
<dbReference type="OrthoDB" id="9780733at2"/>
<dbReference type="InterPro" id="IPR018389">
    <property type="entry name" value="DctP_fam"/>
</dbReference>